<sequence>MVEVSKLIFLKKKHTAKEFFKTNHTKYFLFNDEDIFTLTTYDNRVGALGMSAPPHFLNFSTLKIANNSLIFDNTYLVENPILYDPKISTITFYEPIKNIYVKLKPLVDKRILNKIDSQLKSYNFTDLIGFGPGLTPLFDDILSGILLINSITKKIDTESILNIAKKKTNKLSYFQMFYAAKGYAPKPVKQYLESKNIQSLLKMGATSGLGWMWGISFFFDLEG</sequence>
<dbReference type="InterPro" id="IPR021530">
    <property type="entry name" value="AllH-like"/>
</dbReference>
<gene>
    <name evidence="1" type="ORF">JRV97_06680</name>
</gene>
<keyword evidence="2" id="KW-1185">Reference proteome</keyword>
<accession>A0ABY8PN53</accession>
<reference evidence="1 2" key="1">
    <citation type="submission" date="2021-02" db="EMBL/GenBank/DDBJ databases">
        <title>Characterization of Marinitoga sp. nov. str. BP5-C20A.</title>
        <authorList>
            <person name="Erauso G."/>
            <person name="Postec A."/>
        </authorList>
    </citation>
    <scope>NUCLEOTIDE SEQUENCE [LARGE SCALE GENOMIC DNA]</scope>
    <source>
        <strain evidence="1 2">BP5-C20A</strain>
    </source>
</reference>
<proteinExistence type="predicted"/>
<organism evidence="1 2">
    <name type="scientific">Marinitoga aeolica</name>
    <dbReference type="NCBI Taxonomy" id="2809031"/>
    <lineage>
        <taxon>Bacteria</taxon>
        <taxon>Thermotogati</taxon>
        <taxon>Thermotogota</taxon>
        <taxon>Thermotogae</taxon>
        <taxon>Petrotogales</taxon>
        <taxon>Petrotogaceae</taxon>
        <taxon>Marinitoga</taxon>
    </lineage>
</organism>
<dbReference type="Proteomes" id="UP001232493">
    <property type="component" value="Chromosome"/>
</dbReference>
<evidence type="ECO:0000313" key="1">
    <source>
        <dbReference type="EMBL" id="WGS64063.1"/>
    </source>
</evidence>
<dbReference type="EMBL" id="CP069362">
    <property type="protein sequence ID" value="WGS64063.1"/>
    <property type="molecule type" value="Genomic_DNA"/>
</dbReference>
<dbReference type="Pfam" id="PF11392">
    <property type="entry name" value="AllH"/>
    <property type="match status" value="1"/>
</dbReference>
<protein>
    <submittedName>
        <fullName evidence="1">DUF2877 domain-containing protein</fullName>
    </submittedName>
</protein>
<evidence type="ECO:0000313" key="2">
    <source>
        <dbReference type="Proteomes" id="UP001232493"/>
    </source>
</evidence>
<name>A0ABY8PN53_9BACT</name>